<evidence type="ECO:0000256" key="5">
    <source>
        <dbReference type="PROSITE-ProRule" id="PRU00325"/>
    </source>
</evidence>
<evidence type="ECO:0000256" key="7">
    <source>
        <dbReference type="SAM" id="MobiDB-lite"/>
    </source>
</evidence>
<name>A0AAX6F7H4_IRIPA</name>
<feature type="compositionally biased region" description="Polar residues" evidence="7">
    <location>
        <begin position="1"/>
        <end position="16"/>
    </location>
</feature>
<accession>A0AAX6F7H4</accession>
<evidence type="ECO:0000256" key="2">
    <source>
        <dbReference type="ARBA" id="ARBA00022723"/>
    </source>
</evidence>
<dbReference type="Proteomes" id="UP001140949">
    <property type="component" value="Unassembled WGS sequence"/>
</dbReference>
<dbReference type="GO" id="GO:0005634">
    <property type="term" value="C:nucleus"/>
    <property type="evidence" value="ECO:0007669"/>
    <property type="project" value="UniProtKB-SubCell"/>
</dbReference>
<dbReference type="PANTHER" id="PTHR31669:SF301">
    <property type="entry name" value="PROTEIN FAR1-RELATED SEQUENCE"/>
    <property type="match status" value="1"/>
</dbReference>
<dbReference type="SMART" id="SM00575">
    <property type="entry name" value="ZnF_PMZ"/>
    <property type="match status" value="1"/>
</dbReference>
<keyword evidence="10" id="KW-1185">Reference proteome</keyword>
<comment type="similarity">
    <text evidence="1 6">Belongs to the FHY3/FAR1 family.</text>
</comment>
<dbReference type="InterPro" id="IPR031052">
    <property type="entry name" value="FHY3/FAR1"/>
</dbReference>
<evidence type="ECO:0000256" key="6">
    <source>
        <dbReference type="RuleBase" id="RU367018"/>
    </source>
</evidence>
<dbReference type="InterPro" id="IPR018289">
    <property type="entry name" value="MULE_transposase_dom"/>
</dbReference>
<dbReference type="GO" id="GO:0006355">
    <property type="term" value="P:regulation of DNA-templated transcription"/>
    <property type="evidence" value="ECO:0007669"/>
    <property type="project" value="UniProtKB-UniRule"/>
</dbReference>
<dbReference type="PROSITE" id="PS50966">
    <property type="entry name" value="ZF_SWIM"/>
    <property type="match status" value="1"/>
</dbReference>
<feature type="domain" description="SWIM-type" evidence="8">
    <location>
        <begin position="585"/>
        <end position="621"/>
    </location>
</feature>
<dbReference type="Pfam" id="PF04434">
    <property type="entry name" value="SWIM"/>
    <property type="match status" value="1"/>
</dbReference>
<comment type="subcellular location">
    <subcellularLocation>
        <location evidence="6">Nucleus</location>
    </subcellularLocation>
</comment>
<feature type="compositionally biased region" description="Basic and acidic residues" evidence="7">
    <location>
        <begin position="45"/>
        <end position="64"/>
    </location>
</feature>
<dbReference type="Pfam" id="PF03101">
    <property type="entry name" value="FAR1"/>
    <property type="match status" value="1"/>
</dbReference>
<keyword evidence="2 6" id="KW-0479">Metal-binding</keyword>
<keyword evidence="4 6" id="KW-0862">Zinc</keyword>
<dbReference type="PANTHER" id="PTHR31669">
    <property type="entry name" value="PROTEIN FAR1-RELATED SEQUENCE 10-RELATED"/>
    <property type="match status" value="1"/>
</dbReference>
<organism evidence="9 10">
    <name type="scientific">Iris pallida</name>
    <name type="common">Sweet iris</name>
    <dbReference type="NCBI Taxonomy" id="29817"/>
    <lineage>
        <taxon>Eukaryota</taxon>
        <taxon>Viridiplantae</taxon>
        <taxon>Streptophyta</taxon>
        <taxon>Embryophyta</taxon>
        <taxon>Tracheophyta</taxon>
        <taxon>Spermatophyta</taxon>
        <taxon>Magnoliopsida</taxon>
        <taxon>Liliopsida</taxon>
        <taxon>Asparagales</taxon>
        <taxon>Iridaceae</taxon>
        <taxon>Iridoideae</taxon>
        <taxon>Irideae</taxon>
        <taxon>Iris</taxon>
    </lineage>
</organism>
<protein>
    <recommendedName>
        <fullName evidence="6">Protein FAR1-RELATED SEQUENCE</fullName>
    </recommendedName>
</protein>
<sequence length="873" mass="99527">MSTGNQGTTDGSSTEAPNVGDNEAPYIVDADIDKGNNMEKNGASTDKDKRPQEMPNDSSKERQLIAHKEVIILDDDVDDDVKNAKNQLSGGHQINGGNNETPQVGMVFTTYDEVTSFFKQYALRIGFGVAVKKSSFSKKGVCRRLILVCSRGGKGRTDACYQARQSAKTNCEVMISVKLWGDGLLHLVEAKLEHNHPVSPSTARFMRCYKRMGDSNAVDLVEQSSGDRKEMECENTTEIGRLKIVEGDNEAIQQFFTHMQNKNPKFFYLVELDQEGRLKNLFWADARSREAYQYFGDVVTFDTSCLTEKYDLPLVSFVGMNHHGQLVLLGCGLISDETVETYTWLFKAWLTSMLECPPNAIITDHCKSIQAAVAEVFPGAKHRFCLSYILKKIPEKFRGFAEFKAVRKSLKKIAYDSLIPSKFEEKWKEMIEAYGLDGNEWLTSLYEDRHSWVPGFLKGTFWAGMSISQRGENQSTFSDGYVFPRTSLKQFFGKFEMTLQNKLKKEAQADSESFHKTPLIISKFYMEEQVSKVYTLNMFKKFQDELKATMYCDVAPAKIDGSNFTFEVKECSYMEDGKRTENKDFEVLYNQEELTVDCICGFFKFNGILCRHALSVFKFQQIFEVPPHYILDRWRKDFKRLRALARASNDVVATSTSERYDYLSTRFLQLVDLGFISEDRYQLSLKLLRELEKSLLEDPIGRDRQPKLVSFETHANQNAQNLYIPQLGFSEENRSSDPLPVKRRGRLPKRGRESNVEPLVRTNKEQDFLSSALITNGDNVLQDTSAVPHLDAHIGQGGIDLMEEVNPNDLPFGTHFGLHVNQQHHMSNQPRMQLTNLLQGSYEQPTIGNQGMQWFYQNILQDNQIPKAPSRNG</sequence>
<dbReference type="InterPro" id="IPR007527">
    <property type="entry name" value="Znf_SWIM"/>
</dbReference>
<keyword evidence="6" id="KW-0539">Nucleus</keyword>
<dbReference type="InterPro" id="IPR004330">
    <property type="entry name" value="FAR1_DNA_bnd_dom"/>
</dbReference>
<evidence type="ECO:0000256" key="3">
    <source>
        <dbReference type="ARBA" id="ARBA00022771"/>
    </source>
</evidence>
<evidence type="ECO:0000313" key="9">
    <source>
        <dbReference type="EMBL" id="KAJ6812296.1"/>
    </source>
</evidence>
<evidence type="ECO:0000256" key="1">
    <source>
        <dbReference type="ARBA" id="ARBA00005889"/>
    </source>
</evidence>
<proteinExistence type="inferred from homology"/>
<feature type="region of interest" description="Disordered" evidence="7">
    <location>
        <begin position="1"/>
        <end position="64"/>
    </location>
</feature>
<reference evidence="9" key="1">
    <citation type="journal article" date="2023" name="GigaByte">
        <title>Genome assembly of the bearded iris, Iris pallida Lam.</title>
        <authorList>
            <person name="Bruccoleri R.E."/>
            <person name="Oakeley E.J."/>
            <person name="Faust A.M.E."/>
            <person name="Altorfer M."/>
            <person name="Dessus-Babus S."/>
            <person name="Burckhardt D."/>
            <person name="Oertli M."/>
            <person name="Naumann U."/>
            <person name="Petersen F."/>
            <person name="Wong J."/>
        </authorList>
    </citation>
    <scope>NUCLEOTIDE SEQUENCE</scope>
    <source>
        <strain evidence="9">GSM-AAB239-AS_SAM_17_03QT</strain>
    </source>
</reference>
<evidence type="ECO:0000259" key="8">
    <source>
        <dbReference type="PROSITE" id="PS50966"/>
    </source>
</evidence>
<dbReference type="EMBL" id="JANAVB010031217">
    <property type="protein sequence ID" value="KAJ6812296.1"/>
    <property type="molecule type" value="Genomic_DNA"/>
</dbReference>
<reference evidence="9" key="2">
    <citation type="submission" date="2023-04" db="EMBL/GenBank/DDBJ databases">
        <authorList>
            <person name="Bruccoleri R.E."/>
            <person name="Oakeley E.J."/>
            <person name="Faust A.-M."/>
            <person name="Dessus-Babus S."/>
            <person name="Altorfer M."/>
            <person name="Burckhardt D."/>
            <person name="Oertli M."/>
            <person name="Naumann U."/>
            <person name="Petersen F."/>
            <person name="Wong J."/>
        </authorList>
    </citation>
    <scope>NUCLEOTIDE SEQUENCE</scope>
    <source>
        <strain evidence="9">GSM-AAB239-AS_SAM_17_03QT</strain>
        <tissue evidence="9">Leaf</tissue>
    </source>
</reference>
<dbReference type="InterPro" id="IPR006564">
    <property type="entry name" value="Znf_PMZ"/>
</dbReference>
<gene>
    <name evidence="9" type="ORF">M6B38_149380</name>
</gene>
<keyword evidence="3 5" id="KW-0863">Zinc-finger</keyword>
<evidence type="ECO:0000313" key="10">
    <source>
        <dbReference type="Proteomes" id="UP001140949"/>
    </source>
</evidence>
<dbReference type="AlphaFoldDB" id="A0AAX6F7H4"/>
<evidence type="ECO:0000256" key="4">
    <source>
        <dbReference type="ARBA" id="ARBA00022833"/>
    </source>
</evidence>
<dbReference type="Pfam" id="PF10551">
    <property type="entry name" value="MULE"/>
    <property type="match status" value="1"/>
</dbReference>
<dbReference type="GO" id="GO:0008270">
    <property type="term" value="F:zinc ion binding"/>
    <property type="evidence" value="ECO:0007669"/>
    <property type="project" value="UniProtKB-UniRule"/>
</dbReference>
<comment type="function">
    <text evidence="6">Putative transcription activator involved in regulating light control of development.</text>
</comment>
<comment type="caution">
    <text evidence="9">The sequence shown here is derived from an EMBL/GenBank/DDBJ whole genome shotgun (WGS) entry which is preliminary data.</text>
</comment>
<feature type="region of interest" description="Disordered" evidence="7">
    <location>
        <begin position="730"/>
        <end position="757"/>
    </location>
</feature>